<evidence type="ECO:0000256" key="6">
    <source>
        <dbReference type="SAM" id="MobiDB-lite"/>
    </source>
</evidence>
<reference evidence="9" key="2">
    <citation type="submission" date="2021-09" db="EMBL/GenBank/DDBJ databases">
        <authorList>
            <person name="Jia N."/>
            <person name="Wang J."/>
            <person name="Shi W."/>
            <person name="Du L."/>
            <person name="Sun Y."/>
            <person name="Zhan W."/>
            <person name="Jiang J."/>
            <person name="Wang Q."/>
            <person name="Zhang B."/>
            <person name="Ji P."/>
            <person name="Sakyi L.B."/>
            <person name="Cui X."/>
            <person name="Yuan T."/>
            <person name="Jiang B."/>
            <person name="Yang W."/>
            <person name="Lam T.T.-Y."/>
            <person name="Chang Q."/>
            <person name="Ding S."/>
            <person name="Wang X."/>
            <person name="Zhu J."/>
            <person name="Ruan X."/>
            <person name="Zhao L."/>
            <person name="Wei J."/>
            <person name="Que T."/>
            <person name="Du C."/>
            <person name="Cheng J."/>
            <person name="Dai P."/>
            <person name="Han X."/>
            <person name="Huang E."/>
            <person name="Gao Y."/>
            <person name="Liu J."/>
            <person name="Shao H."/>
            <person name="Ye R."/>
            <person name="Li L."/>
            <person name="Wei W."/>
            <person name="Wang X."/>
            <person name="Wang C."/>
            <person name="Huo Q."/>
            <person name="Li W."/>
            <person name="Guo W."/>
            <person name="Chen H."/>
            <person name="Chen S."/>
            <person name="Zhou L."/>
            <person name="Zhou L."/>
            <person name="Ni X."/>
            <person name="Tian J."/>
            <person name="Zhou Y."/>
            <person name="Sheng Y."/>
            <person name="Liu T."/>
            <person name="Pan Y."/>
            <person name="Xia L."/>
            <person name="Li J."/>
            <person name="Zhao F."/>
            <person name="Cao W."/>
        </authorList>
    </citation>
    <scope>NUCLEOTIDE SEQUENCE</scope>
    <source>
        <strain evidence="9">Rsan-2018</strain>
        <tissue evidence="9">Larvae</tissue>
    </source>
</reference>
<dbReference type="InterPro" id="IPR027417">
    <property type="entry name" value="P-loop_NTPase"/>
</dbReference>
<evidence type="ECO:0000259" key="8">
    <source>
        <dbReference type="PROSITE" id="PS51194"/>
    </source>
</evidence>
<feature type="domain" description="Helicase C-terminal" evidence="8">
    <location>
        <begin position="367"/>
        <end position="511"/>
    </location>
</feature>
<reference evidence="9" key="1">
    <citation type="journal article" date="2020" name="Cell">
        <title>Large-Scale Comparative Analyses of Tick Genomes Elucidate Their Genetic Diversity and Vector Capacities.</title>
        <authorList>
            <consortium name="Tick Genome and Microbiome Consortium (TIGMIC)"/>
            <person name="Jia N."/>
            <person name="Wang J."/>
            <person name="Shi W."/>
            <person name="Du L."/>
            <person name="Sun Y."/>
            <person name="Zhan W."/>
            <person name="Jiang J.F."/>
            <person name="Wang Q."/>
            <person name="Zhang B."/>
            <person name="Ji P."/>
            <person name="Bell-Sakyi L."/>
            <person name="Cui X.M."/>
            <person name="Yuan T.T."/>
            <person name="Jiang B.G."/>
            <person name="Yang W.F."/>
            <person name="Lam T.T."/>
            <person name="Chang Q.C."/>
            <person name="Ding S.J."/>
            <person name="Wang X.J."/>
            <person name="Zhu J.G."/>
            <person name="Ruan X.D."/>
            <person name="Zhao L."/>
            <person name="Wei J.T."/>
            <person name="Ye R.Z."/>
            <person name="Que T.C."/>
            <person name="Du C.H."/>
            <person name="Zhou Y.H."/>
            <person name="Cheng J.X."/>
            <person name="Dai P.F."/>
            <person name="Guo W.B."/>
            <person name="Han X.H."/>
            <person name="Huang E.J."/>
            <person name="Li L.F."/>
            <person name="Wei W."/>
            <person name="Gao Y.C."/>
            <person name="Liu J.Z."/>
            <person name="Shao H.Z."/>
            <person name="Wang X."/>
            <person name="Wang C.C."/>
            <person name="Yang T.C."/>
            <person name="Huo Q.B."/>
            <person name="Li W."/>
            <person name="Chen H.Y."/>
            <person name="Chen S.E."/>
            <person name="Zhou L.G."/>
            <person name="Ni X.B."/>
            <person name="Tian J.H."/>
            <person name="Sheng Y."/>
            <person name="Liu T."/>
            <person name="Pan Y.S."/>
            <person name="Xia L.Y."/>
            <person name="Li J."/>
            <person name="Zhao F."/>
            <person name="Cao W.C."/>
        </authorList>
    </citation>
    <scope>NUCLEOTIDE SEQUENCE</scope>
    <source>
        <strain evidence="9">Rsan-2018</strain>
    </source>
</reference>
<dbReference type="AlphaFoldDB" id="A0A9D4PBU9"/>
<dbReference type="VEuPathDB" id="VectorBase:RSAN_031585"/>
<sequence length="531" mass="59841">MAIVFIEAWVDILLENVPPTGNAQPLNFQPPNGNRRRQKVAPAYRPALGDSSRTASELKKKRKCTVRAHKSQVSGIPPRWDRIRIPPLQRNAYTEHVITAQRSELEVNAYRLGNGIVVSGRDAPKPVFSLEEANLPDCLREWLEMKNSLTVTSIQAQCWPVAFKGRDLLAVVQDGTEAKAAAYLVPAMAHLFSQPPFKCANGPVALFLVPNREVAREVHKLACEIQEYTKVGVACICCRDPRQPQLEQLEERPQVCIATPGRLLAFLKEGRLNLRRCTCVVFDGLDYMVDVGLEDEVRAIVDWMPPGRQTQIWLNSRTRNMRLLCEDLLDDYVQVSIGVKMVLSDQNVEQIAIVCDEAEKNDRLLSVLQDILNESSSKVIVFVETKRTVDDVATLLLLREWPVIGVHGKKKDDKLDWAFTTFRDNWASVLVCTDVCARKLDAAADVRYVINYDYPGSSEVYKRRLEHVSGSGRTAVAYTLFTPKDKRYAGHFMSILLEAKQVVPPELRDMAKGTVRNRKLGVGRTGERRVP</sequence>
<feature type="region of interest" description="Disordered" evidence="6">
    <location>
        <begin position="21"/>
        <end position="40"/>
    </location>
</feature>
<evidence type="ECO:0000256" key="5">
    <source>
        <dbReference type="ARBA" id="ARBA00022840"/>
    </source>
</evidence>
<evidence type="ECO:0000256" key="3">
    <source>
        <dbReference type="ARBA" id="ARBA00022801"/>
    </source>
</evidence>
<proteinExistence type="predicted"/>
<evidence type="ECO:0000313" key="9">
    <source>
        <dbReference type="EMBL" id="KAH7935393.1"/>
    </source>
</evidence>
<dbReference type="Proteomes" id="UP000821837">
    <property type="component" value="Unassembled WGS sequence"/>
</dbReference>
<dbReference type="PROSITE" id="PS51192">
    <property type="entry name" value="HELICASE_ATP_BIND_1"/>
    <property type="match status" value="1"/>
</dbReference>
<keyword evidence="2" id="KW-0547">Nucleotide-binding</keyword>
<dbReference type="CDD" id="cd18787">
    <property type="entry name" value="SF2_C_DEAD"/>
    <property type="match status" value="1"/>
</dbReference>
<evidence type="ECO:0000313" key="10">
    <source>
        <dbReference type="Proteomes" id="UP000821837"/>
    </source>
</evidence>
<dbReference type="GO" id="GO:0005524">
    <property type="term" value="F:ATP binding"/>
    <property type="evidence" value="ECO:0007669"/>
    <property type="project" value="UniProtKB-KW"/>
</dbReference>
<dbReference type="Pfam" id="PF00270">
    <property type="entry name" value="DEAD"/>
    <property type="match status" value="1"/>
</dbReference>
<feature type="domain" description="Helicase ATP-binding" evidence="7">
    <location>
        <begin position="159"/>
        <end position="337"/>
    </location>
</feature>
<feature type="compositionally biased region" description="Polar residues" evidence="6">
    <location>
        <begin position="21"/>
        <end position="32"/>
    </location>
</feature>
<accession>A0A9D4PBU9</accession>
<dbReference type="Pfam" id="PF00271">
    <property type="entry name" value="Helicase_C"/>
    <property type="match status" value="1"/>
</dbReference>
<protein>
    <recommendedName>
        <fullName evidence="1">RNA helicase</fullName>
        <ecNumber evidence="1">3.6.4.13</ecNumber>
    </recommendedName>
</protein>
<keyword evidence="10" id="KW-1185">Reference proteome</keyword>
<dbReference type="InterPro" id="IPR001650">
    <property type="entry name" value="Helicase_C-like"/>
</dbReference>
<dbReference type="GO" id="GO:0003676">
    <property type="term" value="F:nucleic acid binding"/>
    <property type="evidence" value="ECO:0007669"/>
    <property type="project" value="InterPro"/>
</dbReference>
<dbReference type="SMART" id="SM00487">
    <property type="entry name" value="DEXDc"/>
    <property type="match status" value="1"/>
</dbReference>
<keyword evidence="4" id="KW-0347">Helicase</keyword>
<keyword evidence="3" id="KW-0378">Hydrolase</keyword>
<dbReference type="EC" id="3.6.4.13" evidence="1"/>
<dbReference type="EMBL" id="JABSTV010001255">
    <property type="protein sequence ID" value="KAH7935393.1"/>
    <property type="molecule type" value="Genomic_DNA"/>
</dbReference>
<gene>
    <name evidence="9" type="ORF">HPB52_006892</name>
</gene>
<dbReference type="SUPFAM" id="SSF52540">
    <property type="entry name" value="P-loop containing nucleoside triphosphate hydrolases"/>
    <property type="match status" value="2"/>
</dbReference>
<evidence type="ECO:0000259" key="7">
    <source>
        <dbReference type="PROSITE" id="PS51192"/>
    </source>
</evidence>
<dbReference type="Gene3D" id="3.40.50.300">
    <property type="entry name" value="P-loop containing nucleotide triphosphate hydrolases"/>
    <property type="match status" value="2"/>
</dbReference>
<evidence type="ECO:0000256" key="4">
    <source>
        <dbReference type="ARBA" id="ARBA00022806"/>
    </source>
</evidence>
<dbReference type="GO" id="GO:0016787">
    <property type="term" value="F:hydrolase activity"/>
    <property type="evidence" value="ECO:0007669"/>
    <property type="project" value="UniProtKB-KW"/>
</dbReference>
<organism evidence="9 10">
    <name type="scientific">Rhipicephalus sanguineus</name>
    <name type="common">Brown dog tick</name>
    <name type="synonym">Ixodes sanguineus</name>
    <dbReference type="NCBI Taxonomy" id="34632"/>
    <lineage>
        <taxon>Eukaryota</taxon>
        <taxon>Metazoa</taxon>
        <taxon>Ecdysozoa</taxon>
        <taxon>Arthropoda</taxon>
        <taxon>Chelicerata</taxon>
        <taxon>Arachnida</taxon>
        <taxon>Acari</taxon>
        <taxon>Parasitiformes</taxon>
        <taxon>Ixodida</taxon>
        <taxon>Ixodoidea</taxon>
        <taxon>Ixodidae</taxon>
        <taxon>Rhipicephalinae</taxon>
        <taxon>Rhipicephalus</taxon>
        <taxon>Rhipicephalus</taxon>
    </lineage>
</organism>
<keyword evidence="5" id="KW-0067">ATP-binding</keyword>
<dbReference type="PANTHER" id="PTHR47958">
    <property type="entry name" value="ATP-DEPENDENT RNA HELICASE DBP3"/>
    <property type="match status" value="1"/>
</dbReference>
<dbReference type="PROSITE" id="PS51194">
    <property type="entry name" value="HELICASE_CTER"/>
    <property type="match status" value="1"/>
</dbReference>
<name>A0A9D4PBU9_RHISA</name>
<evidence type="ECO:0000256" key="2">
    <source>
        <dbReference type="ARBA" id="ARBA00022741"/>
    </source>
</evidence>
<dbReference type="InterPro" id="IPR014001">
    <property type="entry name" value="Helicase_ATP-bd"/>
</dbReference>
<dbReference type="InterPro" id="IPR011545">
    <property type="entry name" value="DEAD/DEAH_box_helicase_dom"/>
</dbReference>
<dbReference type="GO" id="GO:0003724">
    <property type="term" value="F:RNA helicase activity"/>
    <property type="evidence" value="ECO:0007669"/>
    <property type="project" value="UniProtKB-EC"/>
</dbReference>
<evidence type="ECO:0000256" key="1">
    <source>
        <dbReference type="ARBA" id="ARBA00012552"/>
    </source>
</evidence>
<comment type="caution">
    <text evidence="9">The sequence shown here is derived from an EMBL/GenBank/DDBJ whole genome shotgun (WGS) entry which is preliminary data.</text>
</comment>